<comment type="caution">
    <text evidence="1">The sequence shown here is derived from an EMBL/GenBank/DDBJ whole genome shotgun (WGS) entry which is preliminary data.</text>
</comment>
<keyword evidence="2" id="KW-1185">Reference proteome</keyword>
<sequence length="212" mass="24090">MELPEMSDSKISLYGPYLGRSVLELSMTALLARLDPFRILVIKGRQAQPGYELNRPNTSAIRWQGDVVDKAVNDLWGEKSVKDPSRAILGPYQKQLILIESAQKVQDEGDEQRVGEWYSELIQTDAKGLVERINSKVNRLYSSLSKGVHHELLVPVESILDRDTVLTLLNDVLFVISTLGLIVSHVPHAYRKSQSMEESFMYYRIAKELEVF</sequence>
<evidence type="ECO:0000313" key="1">
    <source>
        <dbReference type="EMBL" id="NWH05795.1"/>
    </source>
</evidence>
<proteinExistence type="predicted"/>
<gene>
    <name evidence="1" type="ORF">HXW94_12500</name>
</gene>
<organism evidence="1 2">
    <name type="scientific">Desulfobacter latus</name>
    <dbReference type="NCBI Taxonomy" id="2292"/>
    <lineage>
        <taxon>Bacteria</taxon>
        <taxon>Pseudomonadati</taxon>
        <taxon>Thermodesulfobacteriota</taxon>
        <taxon>Desulfobacteria</taxon>
        <taxon>Desulfobacterales</taxon>
        <taxon>Desulfobacteraceae</taxon>
        <taxon>Desulfobacter</taxon>
    </lineage>
</organism>
<protein>
    <submittedName>
        <fullName evidence="1">Uncharacterized protein</fullName>
    </submittedName>
</protein>
<accession>A0A850T977</accession>
<name>A0A850T977_9BACT</name>
<dbReference type="Proteomes" id="UP000553343">
    <property type="component" value="Unassembled WGS sequence"/>
</dbReference>
<dbReference type="AlphaFoldDB" id="A0A850T977"/>
<evidence type="ECO:0000313" key="2">
    <source>
        <dbReference type="Proteomes" id="UP000553343"/>
    </source>
</evidence>
<dbReference type="EMBL" id="JACADJ010000046">
    <property type="protein sequence ID" value="NWH05795.1"/>
    <property type="molecule type" value="Genomic_DNA"/>
</dbReference>
<dbReference type="RefSeq" id="WP_178367250.1">
    <property type="nucleotide sequence ID" value="NZ_JACADJ010000046.1"/>
</dbReference>
<reference evidence="1 2" key="1">
    <citation type="submission" date="2020-06" db="EMBL/GenBank/DDBJ databases">
        <title>High-quality draft genome of sulfate reducer Desulfobacter latus type strain AcrS2 isolated from marine sediment.</title>
        <authorList>
            <person name="Hoppe M."/>
            <person name="Larsen C.K."/>
            <person name="Marshall I.P.G."/>
            <person name="Schramm A."/>
            <person name="Marietou A.G."/>
        </authorList>
    </citation>
    <scope>NUCLEOTIDE SEQUENCE [LARGE SCALE GENOMIC DNA]</scope>
    <source>
        <strain evidence="1 2">AcRS2</strain>
    </source>
</reference>